<dbReference type="SUPFAM" id="SSF53613">
    <property type="entry name" value="Ribokinase-like"/>
    <property type="match status" value="1"/>
</dbReference>
<dbReference type="GO" id="GO:0016301">
    <property type="term" value="F:kinase activity"/>
    <property type="evidence" value="ECO:0007669"/>
    <property type="project" value="UniProtKB-KW"/>
</dbReference>
<dbReference type="EMBL" id="BMLW01000009">
    <property type="protein sequence ID" value="GGP13260.1"/>
    <property type="molecule type" value="Genomic_DNA"/>
</dbReference>
<keyword evidence="5" id="KW-1133">Transmembrane helix</keyword>
<reference evidence="8" key="1">
    <citation type="journal article" date="2019" name="Int. J. Syst. Evol. Microbiol.">
        <title>The Global Catalogue of Microorganisms (GCM) 10K type strain sequencing project: providing services to taxonomists for standard genome sequencing and annotation.</title>
        <authorList>
            <consortium name="The Broad Institute Genomics Platform"/>
            <consortium name="The Broad Institute Genome Sequencing Center for Infectious Disease"/>
            <person name="Wu L."/>
            <person name="Ma J."/>
        </authorList>
    </citation>
    <scope>NUCLEOTIDE SEQUENCE [LARGE SCALE GENOMIC DNA]</scope>
    <source>
        <strain evidence="8">CGMCC 1.7693</strain>
    </source>
</reference>
<dbReference type="InterPro" id="IPR002173">
    <property type="entry name" value="Carboh/pur_kinase_PfkB_CS"/>
</dbReference>
<protein>
    <submittedName>
        <fullName evidence="7">Sugar kinase</fullName>
    </submittedName>
</protein>
<evidence type="ECO:0000256" key="4">
    <source>
        <dbReference type="RuleBase" id="RU003704"/>
    </source>
</evidence>
<keyword evidence="5" id="KW-0472">Membrane</keyword>
<evidence type="ECO:0000256" key="3">
    <source>
        <dbReference type="ARBA" id="ARBA00022777"/>
    </source>
</evidence>
<proteinExistence type="inferred from homology"/>
<dbReference type="Pfam" id="PF00294">
    <property type="entry name" value="PfkB"/>
    <property type="match status" value="1"/>
</dbReference>
<dbReference type="InterPro" id="IPR002139">
    <property type="entry name" value="Ribo/fructo_kinase"/>
</dbReference>
<evidence type="ECO:0000256" key="5">
    <source>
        <dbReference type="SAM" id="Phobius"/>
    </source>
</evidence>
<dbReference type="CDD" id="cd01166">
    <property type="entry name" value="KdgK"/>
    <property type="match status" value="1"/>
</dbReference>
<keyword evidence="8" id="KW-1185">Reference proteome</keyword>
<gene>
    <name evidence="7" type="ORF">GCM10011346_32620</name>
</gene>
<comment type="caution">
    <text evidence="7">The sequence shown here is derived from an EMBL/GenBank/DDBJ whole genome shotgun (WGS) entry which is preliminary data.</text>
</comment>
<dbReference type="InterPro" id="IPR029056">
    <property type="entry name" value="Ribokinase-like"/>
</dbReference>
<organism evidence="7 8">
    <name type="scientific">Oceanobacillus neutriphilus</name>
    <dbReference type="NCBI Taxonomy" id="531815"/>
    <lineage>
        <taxon>Bacteria</taxon>
        <taxon>Bacillati</taxon>
        <taxon>Bacillota</taxon>
        <taxon>Bacilli</taxon>
        <taxon>Bacillales</taxon>
        <taxon>Bacillaceae</taxon>
        <taxon>Oceanobacillus</taxon>
    </lineage>
</organism>
<keyword evidence="2 4" id="KW-0808">Transferase</keyword>
<dbReference type="Gene3D" id="3.40.1190.20">
    <property type="match status" value="1"/>
</dbReference>
<dbReference type="InterPro" id="IPR011611">
    <property type="entry name" value="PfkB_dom"/>
</dbReference>
<comment type="similarity">
    <text evidence="1 4">Belongs to the carbohydrate kinase PfkB family.</text>
</comment>
<dbReference type="PROSITE" id="PS00584">
    <property type="entry name" value="PFKB_KINASES_2"/>
    <property type="match status" value="1"/>
</dbReference>
<dbReference type="PANTHER" id="PTHR10584">
    <property type="entry name" value="SUGAR KINASE"/>
    <property type="match status" value="1"/>
</dbReference>
<dbReference type="Proteomes" id="UP000641206">
    <property type="component" value="Unassembled WGS sequence"/>
</dbReference>
<name>A0ABQ2NY08_9BACI</name>
<keyword evidence="5" id="KW-0812">Transmembrane</keyword>
<keyword evidence="3 4" id="KW-0418">Kinase</keyword>
<accession>A0ABQ2NY08</accession>
<evidence type="ECO:0000259" key="6">
    <source>
        <dbReference type="Pfam" id="PF00294"/>
    </source>
</evidence>
<feature type="transmembrane region" description="Helical" evidence="5">
    <location>
        <begin position="44"/>
        <end position="69"/>
    </location>
</feature>
<dbReference type="PANTHER" id="PTHR10584:SF166">
    <property type="entry name" value="RIBOKINASE"/>
    <property type="match status" value="1"/>
</dbReference>
<evidence type="ECO:0000313" key="7">
    <source>
        <dbReference type="EMBL" id="GGP13260.1"/>
    </source>
</evidence>
<evidence type="ECO:0000256" key="2">
    <source>
        <dbReference type="ARBA" id="ARBA00022679"/>
    </source>
</evidence>
<sequence>MERIKSLKRNVVIVGELNVDLIISGEEIKPELNREKIVDGFDMVLGSSSAITACALAALGVHVIFVGVVGDDYFGEFCIDKLNNKGVDTTYIQKLSTCKTGVTLSFSTSKDRALLTYMGAIPGMLPEKLPAQLLKEADHIHFGSFYLQKGMQTYWQQLFADAQNAGVSTSFDTGWDPEEDWKVDLIGRLLKYTDLFIPSEDEFRNIFGGVSDQNIFEKLPMERKEIAVKCGDKGAILFLRNKVIREDGYSVHPIDTTGAGDSFNAGLIFAYLAGKRGTELLNFANACGALATLRVGGAEDVPDLEEVYSFMERNKPLLQ</sequence>
<evidence type="ECO:0000256" key="1">
    <source>
        <dbReference type="ARBA" id="ARBA00010688"/>
    </source>
</evidence>
<feature type="domain" description="Carbohydrate kinase PfkB" evidence="6">
    <location>
        <begin position="9"/>
        <end position="303"/>
    </location>
</feature>
<evidence type="ECO:0000313" key="8">
    <source>
        <dbReference type="Proteomes" id="UP000641206"/>
    </source>
</evidence>
<dbReference type="PRINTS" id="PR00990">
    <property type="entry name" value="RIBOKINASE"/>
</dbReference>